<dbReference type="AlphaFoldDB" id="A0A3S1AXT6"/>
<proteinExistence type="predicted"/>
<dbReference type="EMBL" id="RQTK01000777">
    <property type="protein sequence ID" value="RUS75030.1"/>
    <property type="molecule type" value="Genomic_DNA"/>
</dbReference>
<comment type="caution">
    <text evidence="1">The sequence shown here is derived from an EMBL/GenBank/DDBJ whole genome shotgun (WGS) entry which is preliminary data.</text>
</comment>
<evidence type="ECO:0000313" key="1">
    <source>
        <dbReference type="EMBL" id="RUS75030.1"/>
    </source>
</evidence>
<sequence>MPEKRKTNGRGATVSNRLQGIYPCRGEVVPEKRKPNGRGVTVSNRLQGIYSCRGELMPEKRKTNGRGVTVSNRLQHSKVELLVLRIQTQHCLNSAVSANFGINEMRTLLHNSQLTRVAKLQRKESPTGAELEQQVTGSISLMPEKRKTNGVGVSNRRRGLRERPVFKFSLGSQRLECERSVPAGGGRGGTTGTSALPQTAVQSIAVI</sequence>
<accession>A0A3S1AXT6</accession>
<keyword evidence="2" id="KW-1185">Reference proteome</keyword>
<reference evidence="1 2" key="1">
    <citation type="submission" date="2019-01" db="EMBL/GenBank/DDBJ databases">
        <title>A draft genome assembly of the solar-powered sea slug Elysia chlorotica.</title>
        <authorList>
            <person name="Cai H."/>
            <person name="Li Q."/>
            <person name="Fang X."/>
            <person name="Li J."/>
            <person name="Curtis N.E."/>
            <person name="Altenburger A."/>
            <person name="Shibata T."/>
            <person name="Feng M."/>
            <person name="Maeda T."/>
            <person name="Schwartz J.A."/>
            <person name="Shigenobu S."/>
            <person name="Lundholm N."/>
            <person name="Nishiyama T."/>
            <person name="Yang H."/>
            <person name="Hasebe M."/>
            <person name="Li S."/>
            <person name="Pierce S.K."/>
            <person name="Wang J."/>
        </authorList>
    </citation>
    <scope>NUCLEOTIDE SEQUENCE [LARGE SCALE GENOMIC DNA]</scope>
    <source>
        <strain evidence="1">EC2010</strain>
        <tissue evidence="1">Whole organism of an adult</tissue>
    </source>
</reference>
<dbReference type="Proteomes" id="UP000271974">
    <property type="component" value="Unassembled WGS sequence"/>
</dbReference>
<organism evidence="1 2">
    <name type="scientific">Elysia chlorotica</name>
    <name type="common">Eastern emerald elysia</name>
    <name type="synonym">Sea slug</name>
    <dbReference type="NCBI Taxonomy" id="188477"/>
    <lineage>
        <taxon>Eukaryota</taxon>
        <taxon>Metazoa</taxon>
        <taxon>Spiralia</taxon>
        <taxon>Lophotrochozoa</taxon>
        <taxon>Mollusca</taxon>
        <taxon>Gastropoda</taxon>
        <taxon>Heterobranchia</taxon>
        <taxon>Euthyneura</taxon>
        <taxon>Panpulmonata</taxon>
        <taxon>Sacoglossa</taxon>
        <taxon>Placobranchoidea</taxon>
        <taxon>Plakobranchidae</taxon>
        <taxon>Elysia</taxon>
    </lineage>
</organism>
<evidence type="ECO:0000313" key="2">
    <source>
        <dbReference type="Proteomes" id="UP000271974"/>
    </source>
</evidence>
<name>A0A3S1AXT6_ELYCH</name>
<protein>
    <submittedName>
        <fullName evidence="1">Uncharacterized protein</fullName>
    </submittedName>
</protein>
<gene>
    <name evidence="1" type="ORF">EGW08_017211</name>
</gene>